<dbReference type="InterPro" id="IPR008930">
    <property type="entry name" value="Terpenoid_cyclase/PrenylTrfase"/>
</dbReference>
<dbReference type="Gene3D" id="3.40.50.1000">
    <property type="entry name" value="HAD superfamily/HAD-like"/>
    <property type="match status" value="1"/>
</dbReference>
<sequence length="427" mass="47754">MLNLKPSVIESALDQAQLSLIVNDQLVQTIQDLKPLFPDLKFYIMSNISREHYKMVQRLGLPWAMFDFIFVLHPSQIVMIDDTVENICAARSVGMYGLLANDKASKSGGTLLNLLQDPLPRAEAYLKTHARNHHCIVEGHESVTLKDNFAQLMIWELTGDGNLIYLRWPSGKLHGTANGQVNGSNGTSTNSDVKNGLWNYFYEEPVLTSRNFPPDADTTSTAYLSLPIEYLPMVADVELVLDAMATNVDPDGIMQTYFALNRPRTTPEVCCNILRVFYRFGHGSDPRIRKTEDWVVSCLKNNACLYGNRHYSTPESFLYFVARLYVECRPSRLANELETVKGRLEERINVPTNPLALGLRILACQLVGIDAKLYGKDVEALLSLQDRDGGWPAGHFCCIGKTGARIGNRGLATSLAAKIIRNERSIL</sequence>
<dbReference type="EMBL" id="KB707180">
    <property type="protein sequence ID" value="EMR63727.1"/>
    <property type="molecule type" value="Genomic_DNA"/>
</dbReference>
<dbReference type="SUPFAM" id="SSF56784">
    <property type="entry name" value="HAD-like"/>
    <property type="match status" value="1"/>
</dbReference>
<organism evidence="1 2">
    <name type="scientific">Eutypa lata (strain UCR-EL1)</name>
    <name type="common">Grapevine dieback disease fungus</name>
    <name type="synonym">Eutypa armeniacae</name>
    <dbReference type="NCBI Taxonomy" id="1287681"/>
    <lineage>
        <taxon>Eukaryota</taxon>
        <taxon>Fungi</taxon>
        <taxon>Dikarya</taxon>
        <taxon>Ascomycota</taxon>
        <taxon>Pezizomycotina</taxon>
        <taxon>Sordariomycetes</taxon>
        <taxon>Xylariomycetidae</taxon>
        <taxon>Xylariales</taxon>
        <taxon>Diatrypaceae</taxon>
        <taxon>Eutypa</taxon>
    </lineage>
</organism>
<keyword evidence="2" id="KW-1185">Reference proteome</keyword>
<evidence type="ECO:0000313" key="1">
    <source>
        <dbReference type="EMBL" id="EMR63727.1"/>
    </source>
</evidence>
<dbReference type="AlphaFoldDB" id="M7SHW3"/>
<dbReference type="InterPro" id="IPR023214">
    <property type="entry name" value="HAD_sf"/>
</dbReference>
<dbReference type="OMA" id="WEPSAMY"/>
<name>M7SHW3_EUTLA</name>
<dbReference type="InterPro" id="IPR036412">
    <property type="entry name" value="HAD-like_sf"/>
</dbReference>
<accession>M7SHW3</accession>
<proteinExistence type="predicted"/>
<dbReference type="HOGENOM" id="CLU_019989_1_0_1"/>
<dbReference type="KEGG" id="ela:UCREL1_9339"/>
<dbReference type="Proteomes" id="UP000012174">
    <property type="component" value="Unassembled WGS sequence"/>
</dbReference>
<dbReference type="eggNOG" id="ENOG502QTXV">
    <property type="taxonomic scope" value="Eukaryota"/>
</dbReference>
<reference evidence="2" key="1">
    <citation type="journal article" date="2013" name="Genome Announc.">
        <title>Draft genome sequence of the grapevine dieback fungus Eutypa lata UCR-EL1.</title>
        <authorList>
            <person name="Blanco-Ulate B."/>
            <person name="Rolshausen P.E."/>
            <person name="Cantu D."/>
        </authorList>
    </citation>
    <scope>NUCLEOTIDE SEQUENCE [LARGE SCALE GENOMIC DNA]</scope>
    <source>
        <strain evidence="2">UCR-EL1</strain>
    </source>
</reference>
<dbReference type="Gene3D" id="1.50.10.20">
    <property type="match status" value="1"/>
</dbReference>
<gene>
    <name evidence="1" type="ORF">UCREL1_9339</name>
</gene>
<protein>
    <submittedName>
        <fullName evidence="1">Putative had-like protein</fullName>
    </submittedName>
</protein>
<dbReference type="STRING" id="1287681.M7SHW3"/>
<dbReference type="SUPFAM" id="SSF48239">
    <property type="entry name" value="Terpenoid cyclases/Protein prenyltransferases"/>
    <property type="match status" value="1"/>
</dbReference>
<dbReference type="OrthoDB" id="2012566at2759"/>
<evidence type="ECO:0000313" key="2">
    <source>
        <dbReference type="Proteomes" id="UP000012174"/>
    </source>
</evidence>